<feature type="region of interest" description="Disordered" evidence="1">
    <location>
        <begin position="163"/>
        <end position="182"/>
    </location>
</feature>
<dbReference type="EMBL" id="JADGJH010002318">
    <property type="protein sequence ID" value="KAJ3099912.1"/>
    <property type="molecule type" value="Genomic_DNA"/>
</dbReference>
<comment type="caution">
    <text evidence="3">The sequence shown here is derived from an EMBL/GenBank/DDBJ whole genome shotgun (WGS) entry which is preliminary data.</text>
</comment>
<dbReference type="Gene3D" id="1.10.287.630">
    <property type="entry name" value="Helix hairpin bin"/>
    <property type="match status" value="1"/>
</dbReference>
<evidence type="ECO:0000256" key="1">
    <source>
        <dbReference type="SAM" id="MobiDB-lite"/>
    </source>
</evidence>
<evidence type="ECO:0000313" key="4">
    <source>
        <dbReference type="Proteomes" id="UP001211907"/>
    </source>
</evidence>
<protein>
    <submittedName>
        <fullName evidence="3">Anaphase-promoting complex subunit Hcn1</fullName>
    </submittedName>
</protein>
<dbReference type="AlphaFoldDB" id="A0AAD5SY05"/>
<dbReference type="GO" id="GO:0003254">
    <property type="term" value="P:regulation of membrane depolarization"/>
    <property type="evidence" value="ECO:0007669"/>
    <property type="project" value="TreeGrafter"/>
</dbReference>
<feature type="non-terminal residue" evidence="3">
    <location>
        <position position="778"/>
    </location>
</feature>
<keyword evidence="4" id="KW-1185">Reference proteome</keyword>
<dbReference type="Gene3D" id="1.10.287.70">
    <property type="match status" value="1"/>
</dbReference>
<evidence type="ECO:0000313" key="3">
    <source>
        <dbReference type="EMBL" id="KAJ3099912.1"/>
    </source>
</evidence>
<dbReference type="SUPFAM" id="SSF51206">
    <property type="entry name" value="cAMP-binding domain-like"/>
    <property type="match status" value="1"/>
</dbReference>
<dbReference type="PANTHER" id="PTHR45689:SF5">
    <property type="entry name" value="I[[H]] CHANNEL, ISOFORM E"/>
    <property type="match status" value="1"/>
</dbReference>
<dbReference type="Proteomes" id="UP001211907">
    <property type="component" value="Unassembled WGS sequence"/>
</dbReference>
<proteinExistence type="predicted"/>
<dbReference type="PANTHER" id="PTHR45689">
    <property type="entry name" value="I[[H]] CHANNEL, ISOFORM E"/>
    <property type="match status" value="1"/>
</dbReference>
<dbReference type="InterPro" id="IPR018490">
    <property type="entry name" value="cNMP-bd_dom_sf"/>
</dbReference>
<evidence type="ECO:0000256" key="2">
    <source>
        <dbReference type="SAM" id="Phobius"/>
    </source>
</evidence>
<sequence>MSYVNSDLRLLVAEFRIKFEQLEQQITIIKPVASRIFAAFADISASPSPIETVNRSIKKKESIISSPSIENIPKGIVNMDIESYEENWIKEEKMREPIEKNGSGSPKMQQLPKISKKSLINSPISVARSVFTKSPSFEKKEIKNAERPDSTWSFSGPKFLSTRSTVHSRRQSTRSHDWHPTKNDEPRLILPIKFDSADGVNRVMTDSVLSFPKFPSGSHRRSFSGKRQPSFKINRASLTVTSPLVPKNDNSMVLTSADEYFAPSICTNKQLSRENILQIVSKQHSDEHIQNSVSKKQSHEDIKSSFHEIDIVVSNIEMNPSTPSNAMVKIQTNLTQAIIRDSMLKVHRESVAQKLLKTSVYTSPKSETKKDFNNDKAVVTISTAAKKLKAAASAAKDTFRDSIAVVMNQSNLQSQEIDREHIINDTKIDGINCESNLTLNLDFLTSLFLVSLLWLVPFSIGFNFNLPIEYSAILTDLLLDYNTLRKYHPSMQAIKDCTIKDWRSHYFNTTFTIDFITSFPFELLPIPDAHYLSTIRMLRLYKLPRILTTSSRYTKIQKKLQAMLGIGDSACSLFLAARLYKFDNVETVQLSSGSLFTQYTWGLFTNKVYIKKTLQAVGNTFPMTYKPVEPVEQWIILIYIICGAALYASIVGAISSFAMGLDASGRLYKQKLDELKEYMRWKNLTPVTRRKMMKYYELKYRGKFFEEGTILGEMNNSLRMEIAAQNCKELISKVSFLCRDQNDGRDELFIGRIAIALTPCYFVSGDIIFIQGEMGNEM</sequence>
<dbReference type="GO" id="GO:0005249">
    <property type="term" value="F:voltage-gated potassium channel activity"/>
    <property type="evidence" value="ECO:0007669"/>
    <property type="project" value="TreeGrafter"/>
</dbReference>
<accession>A0AAD5SY05</accession>
<keyword evidence="2" id="KW-0812">Transmembrane</keyword>
<organism evidence="3 4">
    <name type="scientific">Physocladia obscura</name>
    <dbReference type="NCBI Taxonomy" id="109957"/>
    <lineage>
        <taxon>Eukaryota</taxon>
        <taxon>Fungi</taxon>
        <taxon>Fungi incertae sedis</taxon>
        <taxon>Chytridiomycota</taxon>
        <taxon>Chytridiomycota incertae sedis</taxon>
        <taxon>Chytridiomycetes</taxon>
        <taxon>Chytridiales</taxon>
        <taxon>Chytriomycetaceae</taxon>
        <taxon>Physocladia</taxon>
    </lineage>
</organism>
<name>A0AAD5SY05_9FUNG</name>
<reference evidence="3" key="1">
    <citation type="submission" date="2020-05" db="EMBL/GenBank/DDBJ databases">
        <title>Phylogenomic resolution of chytrid fungi.</title>
        <authorList>
            <person name="Stajich J.E."/>
            <person name="Amses K."/>
            <person name="Simmons R."/>
            <person name="Seto K."/>
            <person name="Myers J."/>
            <person name="Bonds A."/>
            <person name="Quandt C.A."/>
            <person name="Barry K."/>
            <person name="Liu P."/>
            <person name="Grigoriev I."/>
            <person name="Longcore J.E."/>
            <person name="James T.Y."/>
        </authorList>
    </citation>
    <scope>NUCLEOTIDE SEQUENCE</scope>
    <source>
        <strain evidence="3">JEL0513</strain>
    </source>
</reference>
<keyword evidence="2" id="KW-0472">Membrane</keyword>
<dbReference type="InterPro" id="IPR051413">
    <property type="entry name" value="K/Na_HCN_channel"/>
</dbReference>
<feature type="transmembrane region" description="Helical" evidence="2">
    <location>
        <begin position="634"/>
        <end position="661"/>
    </location>
</feature>
<gene>
    <name evidence="3" type="primary">HCN1_2</name>
    <name evidence="3" type="ORF">HK100_004809</name>
</gene>
<dbReference type="GO" id="GO:0098855">
    <property type="term" value="C:HCN channel complex"/>
    <property type="evidence" value="ECO:0007669"/>
    <property type="project" value="TreeGrafter"/>
</dbReference>
<dbReference type="GO" id="GO:0035725">
    <property type="term" value="P:sodium ion transmembrane transport"/>
    <property type="evidence" value="ECO:0007669"/>
    <property type="project" value="TreeGrafter"/>
</dbReference>
<keyword evidence="2" id="KW-1133">Transmembrane helix</keyword>